<keyword evidence="2" id="KW-1185">Reference proteome</keyword>
<name>A0A6A4GZS6_9AGAR</name>
<dbReference type="EMBL" id="ML769639">
    <property type="protein sequence ID" value="KAE9390996.1"/>
    <property type="molecule type" value="Genomic_DNA"/>
</dbReference>
<dbReference type="OrthoDB" id="2634326at2759"/>
<organism evidence="1 2">
    <name type="scientific">Gymnopus androsaceus JB14</name>
    <dbReference type="NCBI Taxonomy" id="1447944"/>
    <lineage>
        <taxon>Eukaryota</taxon>
        <taxon>Fungi</taxon>
        <taxon>Dikarya</taxon>
        <taxon>Basidiomycota</taxon>
        <taxon>Agaricomycotina</taxon>
        <taxon>Agaricomycetes</taxon>
        <taxon>Agaricomycetidae</taxon>
        <taxon>Agaricales</taxon>
        <taxon>Marasmiineae</taxon>
        <taxon>Omphalotaceae</taxon>
        <taxon>Gymnopus</taxon>
    </lineage>
</organism>
<evidence type="ECO:0000313" key="1">
    <source>
        <dbReference type="EMBL" id="KAE9390996.1"/>
    </source>
</evidence>
<feature type="non-terminal residue" evidence="1">
    <location>
        <position position="169"/>
    </location>
</feature>
<reference evidence="1" key="1">
    <citation type="journal article" date="2019" name="Environ. Microbiol.">
        <title>Fungal ecological strategies reflected in gene transcription - a case study of two litter decomposers.</title>
        <authorList>
            <person name="Barbi F."/>
            <person name="Kohler A."/>
            <person name="Barry K."/>
            <person name="Baskaran P."/>
            <person name="Daum C."/>
            <person name="Fauchery L."/>
            <person name="Ihrmark K."/>
            <person name="Kuo A."/>
            <person name="LaButti K."/>
            <person name="Lipzen A."/>
            <person name="Morin E."/>
            <person name="Grigoriev I.V."/>
            <person name="Henrissat B."/>
            <person name="Lindahl B."/>
            <person name="Martin F."/>
        </authorList>
    </citation>
    <scope>NUCLEOTIDE SEQUENCE</scope>
    <source>
        <strain evidence="1">JB14</strain>
    </source>
</reference>
<accession>A0A6A4GZS6</accession>
<dbReference type="Proteomes" id="UP000799118">
    <property type="component" value="Unassembled WGS sequence"/>
</dbReference>
<protein>
    <submittedName>
        <fullName evidence="1">Uncharacterized protein</fullName>
    </submittedName>
</protein>
<proteinExistence type="predicted"/>
<gene>
    <name evidence="1" type="ORF">BT96DRAFT_798235</name>
</gene>
<evidence type="ECO:0000313" key="2">
    <source>
        <dbReference type="Proteomes" id="UP000799118"/>
    </source>
</evidence>
<sequence length="169" mass="19512">MPGAIPAWRDAMLKIGETFDHNRHPPSGIPSGYVLPEVYMFAHSDNDVLRQKFMKTYLKLYPAISYRISSLGSFNMLKAASDWRKLIGLELHGTKTDSKAAEQRRKLVDELQKSLNLVDLSNLQAIVPWWDGVEYPAHIPDDVFRHVLWNTINMSFKLELLMANFIFYE</sequence>
<dbReference type="AlphaFoldDB" id="A0A6A4GZS6"/>